<feature type="domain" description="4Fe-4S ferredoxin-type" evidence="5">
    <location>
        <begin position="220"/>
        <end position="249"/>
    </location>
</feature>
<evidence type="ECO:0000313" key="6">
    <source>
        <dbReference type="EMBL" id="EHP84520.1"/>
    </source>
</evidence>
<feature type="domain" description="4Fe-4S ferredoxin-type" evidence="5">
    <location>
        <begin position="69"/>
        <end position="98"/>
    </location>
</feature>
<keyword evidence="3" id="KW-0408">Iron</keyword>
<feature type="domain" description="4Fe-4S ferredoxin-type" evidence="5">
    <location>
        <begin position="39"/>
        <end position="68"/>
    </location>
</feature>
<dbReference type="PANTHER" id="PTHR24960">
    <property type="entry name" value="PHOTOSYSTEM I IRON-SULFUR CENTER-RELATED"/>
    <property type="match status" value="1"/>
</dbReference>
<dbReference type="Gene3D" id="3.30.70.3270">
    <property type="match status" value="1"/>
</dbReference>
<proteinExistence type="predicted"/>
<feature type="domain" description="4Fe-4S ferredoxin-type" evidence="5">
    <location>
        <begin position="124"/>
        <end position="153"/>
    </location>
</feature>
<dbReference type="SUPFAM" id="SSF54862">
    <property type="entry name" value="4Fe-4S ferredoxins"/>
    <property type="match status" value="2"/>
</dbReference>
<dbReference type="InterPro" id="IPR050157">
    <property type="entry name" value="PSI_iron-sulfur_center"/>
</dbReference>
<dbReference type="PROSITE" id="PS51379">
    <property type="entry name" value="4FE4S_FER_2"/>
    <property type="match status" value="6"/>
</dbReference>
<dbReference type="PATRIC" id="fig|647171.4.peg.1577"/>
<keyword evidence="4" id="KW-0411">Iron-sulfur</keyword>
<reference evidence="6 7" key="1">
    <citation type="submission" date="2011-09" db="EMBL/GenBank/DDBJ databases">
        <title>The draft genome of Methanotorris formicicus Mc-S-70.</title>
        <authorList>
            <consortium name="US DOE Joint Genome Institute (JGI-PGF)"/>
            <person name="Lucas S."/>
            <person name="Han J."/>
            <person name="Lapidus A."/>
            <person name="Cheng J.-F."/>
            <person name="Goodwin L."/>
            <person name="Pitluck S."/>
            <person name="Peters L."/>
            <person name="Land M.L."/>
            <person name="Hauser L."/>
            <person name="Sieprawska-Lupa M."/>
            <person name="Takai K."/>
            <person name="Miyazaki J."/>
            <person name="Whitman W."/>
            <person name="Woyke T.J."/>
        </authorList>
    </citation>
    <scope>NUCLEOTIDE SEQUENCE [LARGE SCALE GENOMIC DNA]</scope>
    <source>
        <strain evidence="6 7">Mc-S-70</strain>
    </source>
</reference>
<comment type="caution">
    <text evidence="6">The sequence shown here is derived from an EMBL/GenBank/DDBJ whole genome shotgun (WGS) entry which is preliminary data.</text>
</comment>
<keyword evidence="7" id="KW-1185">Reference proteome</keyword>
<dbReference type="Pfam" id="PF12838">
    <property type="entry name" value="Fer4_7"/>
    <property type="match status" value="1"/>
</dbReference>
<dbReference type="EMBL" id="AGJL01000050">
    <property type="protein sequence ID" value="EHP84520.1"/>
    <property type="molecule type" value="Genomic_DNA"/>
</dbReference>
<keyword evidence="2" id="KW-0479">Metal-binding</keyword>
<evidence type="ECO:0000256" key="4">
    <source>
        <dbReference type="ARBA" id="ARBA00023014"/>
    </source>
</evidence>
<protein>
    <submittedName>
        <fullName evidence="6">4Fe-4S ferredoxin iron-sulfur binding domain-containing protein</fullName>
    </submittedName>
</protein>
<dbReference type="GO" id="GO:0051539">
    <property type="term" value="F:4 iron, 4 sulfur cluster binding"/>
    <property type="evidence" value="ECO:0007669"/>
    <property type="project" value="UniProtKB-KW"/>
</dbReference>
<dbReference type="STRING" id="647171.MetfoDRAFT_1627"/>
<evidence type="ECO:0000313" key="7">
    <source>
        <dbReference type="Proteomes" id="UP000003706"/>
    </source>
</evidence>
<gene>
    <name evidence="6" type="ORF">MetfoDRAFT_1627</name>
</gene>
<evidence type="ECO:0000256" key="1">
    <source>
        <dbReference type="ARBA" id="ARBA00022485"/>
    </source>
</evidence>
<organism evidence="6 7">
    <name type="scientific">Methanotorris formicicus Mc-S-70</name>
    <dbReference type="NCBI Taxonomy" id="647171"/>
    <lineage>
        <taxon>Archaea</taxon>
        <taxon>Methanobacteriati</taxon>
        <taxon>Methanobacteriota</taxon>
        <taxon>Methanomada group</taxon>
        <taxon>Methanococci</taxon>
        <taxon>Methanococcales</taxon>
        <taxon>Methanocaldococcaceae</taxon>
        <taxon>Methanotorris</taxon>
    </lineage>
</organism>
<dbReference type="OrthoDB" id="23833at2157"/>
<dbReference type="AlphaFoldDB" id="H1L0Q3"/>
<dbReference type="RefSeq" id="WP_007045051.1">
    <property type="nucleotide sequence ID" value="NZ_AGJL01000050.1"/>
</dbReference>
<evidence type="ECO:0000259" key="5">
    <source>
        <dbReference type="PROSITE" id="PS51379"/>
    </source>
</evidence>
<name>H1L0Q3_9EURY</name>
<dbReference type="CDD" id="cd10549">
    <property type="entry name" value="MtMvhB_like"/>
    <property type="match status" value="2"/>
</dbReference>
<feature type="domain" description="4Fe-4S ferredoxin-type" evidence="5">
    <location>
        <begin position="191"/>
        <end position="219"/>
    </location>
</feature>
<dbReference type="InterPro" id="IPR017896">
    <property type="entry name" value="4Fe4S_Fe-S-bd"/>
</dbReference>
<dbReference type="Pfam" id="PF14697">
    <property type="entry name" value="Fer4_21"/>
    <property type="match status" value="1"/>
</dbReference>
<dbReference type="GO" id="GO:0046872">
    <property type="term" value="F:metal ion binding"/>
    <property type="evidence" value="ECO:0007669"/>
    <property type="project" value="UniProtKB-KW"/>
</dbReference>
<dbReference type="Proteomes" id="UP000003706">
    <property type="component" value="Unassembled WGS sequence"/>
</dbReference>
<dbReference type="InterPro" id="IPR017900">
    <property type="entry name" value="4Fe4S_Fe_S_CS"/>
</dbReference>
<evidence type="ECO:0000256" key="3">
    <source>
        <dbReference type="ARBA" id="ARBA00023004"/>
    </source>
</evidence>
<dbReference type="GO" id="GO:0016491">
    <property type="term" value="F:oxidoreductase activity"/>
    <property type="evidence" value="ECO:0007669"/>
    <property type="project" value="UniProtKB-ARBA"/>
</dbReference>
<dbReference type="PROSITE" id="PS00198">
    <property type="entry name" value="4FE4S_FER_1"/>
    <property type="match status" value="4"/>
</dbReference>
<feature type="domain" description="4Fe-4S ferredoxin-type" evidence="5">
    <location>
        <begin position="154"/>
        <end position="183"/>
    </location>
</feature>
<keyword evidence="1" id="KW-0004">4Fe-4S</keyword>
<dbReference type="Pfam" id="PF00037">
    <property type="entry name" value="Fer4"/>
    <property type="match status" value="2"/>
</dbReference>
<sequence>MITIKKSFKDLVSNLGEKFDIDDGKVEGILKNIKTIKEKTIFINPDECIRCNLCVEECPVDAIKKPTIKKPAEITDKCVKCEICAQTCPVNAIEVIKGRTYVEDDHIIYELKELSVPHRKLRLKDYKFDKDKCVFCGICAKFCPTNAIEVEIGKNFEVDLNLCMGCGACEYVCPKDAIEVENELGEIIFDKTISVNNDVCIRCLACIEVCPVNAIKEIPEGVEIGTEKCIFCGRCRDVCPVGAIKIEKMGIREVIL</sequence>
<dbReference type="Gene3D" id="3.30.70.20">
    <property type="match status" value="3"/>
</dbReference>
<accession>H1L0Q3</accession>
<dbReference type="PANTHER" id="PTHR24960:SF79">
    <property type="entry name" value="PHOTOSYSTEM I IRON-SULFUR CENTER"/>
    <property type="match status" value="1"/>
</dbReference>
<evidence type="ECO:0000256" key="2">
    <source>
        <dbReference type="ARBA" id="ARBA00022723"/>
    </source>
</evidence>